<dbReference type="GO" id="GO:0030272">
    <property type="term" value="F:5-formyltetrahydrofolate cyclo-ligase activity"/>
    <property type="evidence" value="ECO:0007669"/>
    <property type="project" value="UniProtKB-EC"/>
</dbReference>
<feature type="binding site" evidence="4">
    <location>
        <begin position="123"/>
        <end position="131"/>
    </location>
    <ligand>
        <name>ATP</name>
        <dbReference type="ChEBI" id="CHEBI:30616"/>
    </ligand>
</feature>
<dbReference type="EMBL" id="NTJD01000002">
    <property type="protein sequence ID" value="PCD77481.1"/>
    <property type="molecule type" value="Genomic_DNA"/>
</dbReference>
<evidence type="ECO:0000256" key="4">
    <source>
        <dbReference type="PIRSR" id="PIRSR006806-1"/>
    </source>
</evidence>
<evidence type="ECO:0000256" key="2">
    <source>
        <dbReference type="ARBA" id="ARBA00022741"/>
    </source>
</evidence>
<dbReference type="InterPro" id="IPR002698">
    <property type="entry name" value="FTHF_cligase"/>
</dbReference>
<keyword evidence="3 4" id="KW-0067">ATP-binding</keyword>
<evidence type="ECO:0000256" key="5">
    <source>
        <dbReference type="RuleBase" id="RU361279"/>
    </source>
</evidence>
<evidence type="ECO:0000313" key="7">
    <source>
        <dbReference type="Proteomes" id="UP000243507"/>
    </source>
</evidence>
<comment type="similarity">
    <text evidence="1 5">Belongs to the 5-formyltetrahydrofolate cyclo-ligase family.</text>
</comment>
<dbReference type="SUPFAM" id="SSF100950">
    <property type="entry name" value="NagB/RpiA/CoA transferase-like"/>
    <property type="match status" value="1"/>
</dbReference>
<keyword evidence="5" id="KW-0479">Metal-binding</keyword>
<dbReference type="AlphaFoldDB" id="A0A2A4CQG0"/>
<dbReference type="RefSeq" id="WP_096430974.1">
    <property type="nucleotide sequence ID" value="NZ_NTJD01000002.1"/>
</dbReference>
<keyword evidence="2 4" id="KW-0547">Nucleotide-binding</keyword>
<dbReference type="InterPro" id="IPR037171">
    <property type="entry name" value="NagB/RpiA_transferase-like"/>
</dbReference>
<comment type="catalytic activity">
    <reaction evidence="5">
        <text>(6S)-5-formyl-5,6,7,8-tetrahydrofolate + ATP = (6R)-5,10-methenyltetrahydrofolate + ADP + phosphate</text>
        <dbReference type="Rhea" id="RHEA:10488"/>
        <dbReference type="ChEBI" id="CHEBI:30616"/>
        <dbReference type="ChEBI" id="CHEBI:43474"/>
        <dbReference type="ChEBI" id="CHEBI:57455"/>
        <dbReference type="ChEBI" id="CHEBI:57457"/>
        <dbReference type="ChEBI" id="CHEBI:456216"/>
        <dbReference type="EC" id="6.3.3.2"/>
    </reaction>
</comment>
<gene>
    <name evidence="6" type="ORF">CLN94_02940</name>
</gene>
<feature type="binding site" evidence="4">
    <location>
        <position position="47"/>
    </location>
    <ligand>
        <name>substrate</name>
    </ligand>
</feature>
<dbReference type="InterPro" id="IPR024185">
    <property type="entry name" value="FTHF_cligase-like_sf"/>
</dbReference>
<dbReference type="Pfam" id="PF01812">
    <property type="entry name" value="5-FTHF_cyc-lig"/>
    <property type="match status" value="1"/>
</dbReference>
<dbReference type="EC" id="6.3.3.2" evidence="5"/>
<evidence type="ECO:0000256" key="1">
    <source>
        <dbReference type="ARBA" id="ARBA00010638"/>
    </source>
</evidence>
<name>A0A2A4CQG0_9RHOB</name>
<dbReference type="PIRSF" id="PIRSF006806">
    <property type="entry name" value="FTHF_cligase"/>
    <property type="match status" value="1"/>
</dbReference>
<dbReference type="NCBIfam" id="TIGR02727">
    <property type="entry name" value="MTHFS_bact"/>
    <property type="match status" value="1"/>
</dbReference>
<dbReference type="PANTHER" id="PTHR23407:SF1">
    <property type="entry name" value="5-FORMYLTETRAHYDROFOLATE CYCLO-LIGASE"/>
    <property type="match status" value="1"/>
</dbReference>
<dbReference type="PANTHER" id="PTHR23407">
    <property type="entry name" value="ATPASE INHIBITOR/5-FORMYLTETRAHYDROFOLATE CYCLO-LIGASE"/>
    <property type="match status" value="1"/>
</dbReference>
<dbReference type="OrthoDB" id="9801938at2"/>
<organism evidence="6 7">
    <name type="scientific">Pseudothioclava arenosa</name>
    <dbReference type="NCBI Taxonomy" id="1795308"/>
    <lineage>
        <taxon>Bacteria</taxon>
        <taxon>Pseudomonadati</taxon>
        <taxon>Pseudomonadota</taxon>
        <taxon>Alphaproteobacteria</taxon>
        <taxon>Rhodobacterales</taxon>
        <taxon>Paracoccaceae</taxon>
        <taxon>Pseudothioclava</taxon>
    </lineage>
</organism>
<keyword evidence="5" id="KW-0460">Magnesium</keyword>
<comment type="caution">
    <text evidence="6">The sequence shown here is derived from an EMBL/GenBank/DDBJ whole genome shotgun (WGS) entry which is preliminary data.</text>
</comment>
<proteinExistence type="inferred from homology"/>
<dbReference type="GO" id="GO:0035999">
    <property type="term" value="P:tetrahydrofolate interconversion"/>
    <property type="evidence" value="ECO:0007669"/>
    <property type="project" value="TreeGrafter"/>
</dbReference>
<dbReference type="Proteomes" id="UP000243507">
    <property type="component" value="Unassembled WGS sequence"/>
</dbReference>
<keyword evidence="7" id="KW-1185">Reference proteome</keyword>
<evidence type="ECO:0000256" key="3">
    <source>
        <dbReference type="ARBA" id="ARBA00022840"/>
    </source>
</evidence>
<dbReference type="GO" id="GO:0009396">
    <property type="term" value="P:folic acid-containing compound biosynthetic process"/>
    <property type="evidence" value="ECO:0007669"/>
    <property type="project" value="TreeGrafter"/>
</dbReference>
<feature type="binding site" evidence="4">
    <location>
        <position position="52"/>
    </location>
    <ligand>
        <name>substrate</name>
    </ligand>
</feature>
<dbReference type="GO" id="GO:0005524">
    <property type="term" value="F:ATP binding"/>
    <property type="evidence" value="ECO:0007669"/>
    <property type="project" value="UniProtKB-KW"/>
</dbReference>
<protein>
    <recommendedName>
        <fullName evidence="5">5-formyltetrahydrofolate cyclo-ligase</fullName>
        <ecNumber evidence="5">6.3.3.2</ecNumber>
    </recommendedName>
</protein>
<reference evidence="6 7" key="1">
    <citation type="submission" date="2017-09" db="EMBL/GenBank/DDBJ databases">
        <title>A multilocus sequence analysis scheme for characterization of bacteria in the genus Thioclava.</title>
        <authorList>
            <person name="Liu Y."/>
            <person name="Shao Z."/>
        </authorList>
    </citation>
    <scope>NUCLEOTIDE SEQUENCE [LARGE SCALE GENOMIC DNA]</scope>
    <source>
        <strain evidence="6 7">CAU 1312</strain>
    </source>
</reference>
<evidence type="ECO:0000313" key="6">
    <source>
        <dbReference type="EMBL" id="PCD77481.1"/>
    </source>
</evidence>
<comment type="cofactor">
    <cofactor evidence="5">
        <name>Mg(2+)</name>
        <dbReference type="ChEBI" id="CHEBI:18420"/>
    </cofactor>
</comment>
<accession>A0A2A4CQG0</accession>
<keyword evidence="6" id="KW-0436">Ligase</keyword>
<feature type="binding site" evidence="4">
    <location>
        <begin position="3"/>
        <end position="7"/>
    </location>
    <ligand>
        <name>ATP</name>
        <dbReference type="ChEBI" id="CHEBI:30616"/>
    </ligand>
</feature>
<dbReference type="Gene3D" id="3.40.50.10420">
    <property type="entry name" value="NagB/RpiA/CoA transferase-like"/>
    <property type="match status" value="1"/>
</dbReference>
<sequence>MKKQEARLTALKAREAAHADPAASARANDWLATMLAHHAGQRLAFYMPIRTELDPRPAVETHDGPLCLPVVRHSGEPLVFRHWQPGAAMVQGEFGIQVPVSALEMRPEVIIVPMLAFDRRGYRLGYGGGFYDRTLEALRAQGPVTAIGFAFSAQELPHVPTEPTDQKLDLIVTEIGILQP</sequence>
<dbReference type="GO" id="GO:0046872">
    <property type="term" value="F:metal ion binding"/>
    <property type="evidence" value="ECO:0007669"/>
    <property type="project" value="UniProtKB-KW"/>
</dbReference>